<evidence type="ECO:0000256" key="1">
    <source>
        <dbReference type="SAM" id="MobiDB-lite"/>
    </source>
</evidence>
<feature type="region of interest" description="Disordered" evidence="1">
    <location>
        <begin position="1694"/>
        <end position="1793"/>
    </location>
</feature>
<protein>
    <recommendedName>
        <fullName evidence="6">C2 domain-containing protein</fullName>
    </recommendedName>
</protein>
<sequence length="1921" mass="209937">MGVASAMLLLLLSAVFIGVCHGDVSDAELNQAAEKYNPKSCKYHPIPSTFDSIGYLQYNGEVYLGDVFGIPDDVHEHTLAFKVKKRSIITASVEVHRDSLAEVKVDLYKGSENHVSGEYAKPVLWGTQMPGAGGDNAKCYLTGDIDNKGEDYRLVFKITADLAQDEPGADARWRKSSCFPVRVDITVVAIWRMPYHIPSSCPGTSGLPVKREKITLDDKGFHDSNPPSKPYVYVFTHDRVWNPFKREVWSLVVDVPPRLHRFVRFFLRSTFRFISGPFQILIELFDLNTTPDETATEPSCQMGCIGATPIYNGQVMDHAMPSGFTYKLWLLAGEPMYLSDSKTHCMEFDLEVDIKYESKLTPFEVGPQSWMCTNARLPAKIVQSDSHNTDDLEVGTIEGRALHIRDWFGFPPDELEEMKHVVTLDVREPSLFRVTTHKSSVDLRIILTTLDAPPRVIAPPVRMHALGGTNDQTIHTPLPPGKYGLGFFADYPLGGLHPCDGFFVQVALKPVELVKQSGSCVDSGQVYLGEMLRSKRENWQRFEKPIPSTTAQPHILASKSFNIGPHDPATYLKMGIKSDYLTSDFRLQLNREGMHVSEPRVTSNGYAELLGPLEPGSYTVDIYYVGRPKLDPSKGGSGNKFLDASETRWADNLVTCATFWVDMRLIERTGEELRGEDWLCRAGTSELPALISTRRGEELVIDSQFIVPPSGRHLTLLDIAAPSIIKITTVGLKSTVRMRLATNPSGVRSPADGGGGGMELLQPGQVVQESTNSLFARLDQGGSYQLHMVLSQATDFSTVCPVVQLHMVVEPLDLIPACPWAAGSFSALMDSTRAQQAAADHLGSVLLNLVPRKVSHKLEVSKPTQFWMSPDMKTSFPFTVADQPVAVRVEVELHPPWLPLAIELVPKPSQYTSTKPNQPRSVGKLMESRILLMDEEVDRGEYELVLRMTEDRDAISAMATLCAHATINAEIGEQDELLVNQLRAELLDLPDLLAIQPLPPSLNMVGYLSLPDAPVLSTNIFTFDKVKTTELQIQKPTLIRFVCEPADLSNAHIHVRVMDGGSQIAESDSLGHMVAVLQPGYYRIDVQATEAFLVTLGMSALDRLEADAHSASKEGCSATVPTLPVPGSGSGALVGQQQTEWSTGYTNIRLDHNFAQNKGQLMEVPVQAKVPSLLYIELGSPFLLQFVRIGVHVPEGLWVGEQRAMINALRIEVPPGTYHVQISQPEPPPVKFPFCVAFSSLISLTPLSRDSPGTSRECVSYGAMPLPLDLSGGDGGAAVLGGPVDSNGRLLIRSRVVITDMHDGRKKLYLDTKGRTLVLKIGVTIGTSDELNSLNLHVVGPDHKPIQPDFDWNVPGAWERIFTLSEKSVWLIFHHEHREAMEKSCSIFDLAIAAFPKTDMDNMLSCSNNGLGRSEDFHALFDQQRVAAAALSGRGAENGYDSGVRNVAQEAGGFLETLPFTLGEDSVVIASIGYNFFLSHVEMDIIGGDADPRKAKSIMFSEIDFVNGASSPVNARQWVALYLPKGKYQARIADDHFPGQFRAGSGRQCFPLQFSFSTYPVIRKGAPSYGVSSAASAKVVSVHPQPSMPLMYGQDLMLSIRFSSPAKASPAEAQRLIALQGQSGQRVAPSDYLRLEEEGGYLWNFVWIGEVLQALAPTVTLTLSDGFVSEGTGRPYVIEEPITYRIATTPDFPDKLPWTGGPPVPSAWSASMLGDGWHTQQGARPPGGAPGSVSSESSSGRGTTTGDRGPGRPGEVYMEQPGAAGGGWGKQDEPRRPPAFPPAAPPPPPPPPVIVHEPVGGQDRLPGLGEAGGVSIKAEQEIHCGEGFVINPVTGMCDPIPADSRMRTGMGAWGVLGWSFVLSVVAILLLIAWRAAEIKMTTRHAYRYTPVTTEENFGLVDRDDDDDDDTAASSAFRLSSR</sequence>
<keyword evidence="2" id="KW-0472">Membrane</keyword>
<keyword evidence="3" id="KW-0732">Signal</keyword>
<feature type="compositionally biased region" description="Polar residues" evidence="1">
    <location>
        <begin position="1911"/>
        <end position="1921"/>
    </location>
</feature>
<feature type="compositionally biased region" description="Low complexity" evidence="1">
    <location>
        <begin position="1722"/>
        <end position="1747"/>
    </location>
</feature>
<dbReference type="OrthoDB" id="445004at2759"/>
<feature type="transmembrane region" description="Helical" evidence="2">
    <location>
        <begin position="1850"/>
        <end position="1873"/>
    </location>
</feature>
<dbReference type="Proteomes" id="UP000041254">
    <property type="component" value="Unassembled WGS sequence"/>
</dbReference>
<evidence type="ECO:0000256" key="3">
    <source>
        <dbReference type="SAM" id="SignalP"/>
    </source>
</evidence>
<name>A0A0G4FF68_VITBC</name>
<keyword evidence="2" id="KW-0812">Transmembrane</keyword>
<organism evidence="4 5">
    <name type="scientific">Vitrella brassicaformis (strain CCMP3155)</name>
    <dbReference type="NCBI Taxonomy" id="1169540"/>
    <lineage>
        <taxon>Eukaryota</taxon>
        <taxon>Sar</taxon>
        <taxon>Alveolata</taxon>
        <taxon>Colpodellida</taxon>
        <taxon>Vitrellaceae</taxon>
        <taxon>Vitrella</taxon>
    </lineage>
</organism>
<dbReference type="VEuPathDB" id="CryptoDB:Vbra_15227"/>
<dbReference type="OMA" id="CAHATIH"/>
<feature type="region of interest" description="Disordered" evidence="1">
    <location>
        <begin position="1898"/>
        <end position="1921"/>
    </location>
</feature>
<evidence type="ECO:0000313" key="4">
    <source>
        <dbReference type="EMBL" id="CEM11840.1"/>
    </source>
</evidence>
<gene>
    <name evidence="4" type="ORF">Vbra_15227</name>
</gene>
<dbReference type="InParanoid" id="A0A0G4FF68"/>
<feature type="signal peptide" evidence="3">
    <location>
        <begin position="1"/>
        <end position="22"/>
    </location>
</feature>
<dbReference type="EMBL" id="CDMY01000426">
    <property type="protein sequence ID" value="CEM11840.1"/>
    <property type="molecule type" value="Genomic_DNA"/>
</dbReference>
<keyword evidence="2" id="KW-1133">Transmembrane helix</keyword>
<feature type="compositionally biased region" description="Pro residues" evidence="1">
    <location>
        <begin position="1777"/>
        <end position="1793"/>
    </location>
</feature>
<evidence type="ECO:0000256" key="2">
    <source>
        <dbReference type="SAM" id="Phobius"/>
    </source>
</evidence>
<reference evidence="4 5" key="1">
    <citation type="submission" date="2014-11" db="EMBL/GenBank/DDBJ databases">
        <authorList>
            <person name="Zhu J."/>
            <person name="Qi W."/>
            <person name="Song R."/>
        </authorList>
    </citation>
    <scope>NUCLEOTIDE SEQUENCE [LARGE SCALE GENOMIC DNA]</scope>
</reference>
<feature type="chain" id="PRO_5005189202" description="C2 domain-containing protein" evidence="3">
    <location>
        <begin position="23"/>
        <end position="1921"/>
    </location>
</feature>
<keyword evidence="5" id="KW-1185">Reference proteome</keyword>
<evidence type="ECO:0008006" key="6">
    <source>
        <dbReference type="Google" id="ProtNLM"/>
    </source>
</evidence>
<proteinExistence type="predicted"/>
<evidence type="ECO:0000313" key="5">
    <source>
        <dbReference type="Proteomes" id="UP000041254"/>
    </source>
</evidence>
<accession>A0A0G4FF68</accession>